<protein>
    <submittedName>
        <fullName evidence="1">Uncharacterized protein</fullName>
    </submittedName>
</protein>
<name>A0A1C7MKJ8_GRIFR</name>
<organism evidence="1 2">
    <name type="scientific">Grifola frondosa</name>
    <name type="common">Maitake</name>
    <name type="synonym">Polyporus frondosus</name>
    <dbReference type="NCBI Taxonomy" id="5627"/>
    <lineage>
        <taxon>Eukaryota</taxon>
        <taxon>Fungi</taxon>
        <taxon>Dikarya</taxon>
        <taxon>Basidiomycota</taxon>
        <taxon>Agaricomycotina</taxon>
        <taxon>Agaricomycetes</taxon>
        <taxon>Polyporales</taxon>
        <taxon>Grifolaceae</taxon>
        <taxon>Grifola</taxon>
    </lineage>
</organism>
<comment type="caution">
    <text evidence="1">The sequence shown here is derived from an EMBL/GenBank/DDBJ whole genome shotgun (WGS) entry which is preliminary data.</text>
</comment>
<evidence type="ECO:0000313" key="2">
    <source>
        <dbReference type="Proteomes" id="UP000092993"/>
    </source>
</evidence>
<accession>A0A1C7MKJ8</accession>
<dbReference type="Proteomes" id="UP000092993">
    <property type="component" value="Unassembled WGS sequence"/>
</dbReference>
<dbReference type="AlphaFoldDB" id="A0A1C7MKJ8"/>
<reference evidence="1 2" key="1">
    <citation type="submission" date="2016-03" db="EMBL/GenBank/DDBJ databases">
        <title>Whole genome sequencing of Grifola frondosa 9006-11.</title>
        <authorList>
            <person name="Min B."/>
            <person name="Park H."/>
            <person name="Kim J.-G."/>
            <person name="Cho H."/>
            <person name="Oh Y.-L."/>
            <person name="Kong W.-S."/>
            <person name="Choi I.-G."/>
        </authorList>
    </citation>
    <scope>NUCLEOTIDE SEQUENCE [LARGE SCALE GENOMIC DNA]</scope>
    <source>
        <strain evidence="1 2">9006-11</strain>
    </source>
</reference>
<evidence type="ECO:0000313" key="1">
    <source>
        <dbReference type="EMBL" id="OBZ76946.1"/>
    </source>
</evidence>
<gene>
    <name evidence="1" type="ORF">A0H81_03407</name>
</gene>
<sequence length="126" mass="14519">MAQIYWSGGASRLMEHTVARNFRMALISEIGPMQKNGAPCHLAKRFAADGVDNVVYMRPLLILRCSRSLNLRENFRHEANPSGCQGYQHRLLYPSARACDAYHCPFYTYRIKIILPMYNIQPLFSH</sequence>
<proteinExistence type="predicted"/>
<keyword evidence="2" id="KW-1185">Reference proteome</keyword>
<dbReference type="EMBL" id="LUGG01000003">
    <property type="protein sequence ID" value="OBZ76946.1"/>
    <property type="molecule type" value="Genomic_DNA"/>
</dbReference>